<dbReference type="GO" id="GO:0005634">
    <property type="term" value="C:nucleus"/>
    <property type="evidence" value="ECO:0007669"/>
    <property type="project" value="TreeGrafter"/>
</dbReference>
<dbReference type="OrthoDB" id="9997102at2759"/>
<evidence type="ECO:0000256" key="1">
    <source>
        <dbReference type="ARBA" id="ARBA00006328"/>
    </source>
</evidence>
<dbReference type="FunFam" id="3.40.50.720:FF:000528">
    <property type="entry name" value="Nucleoside-diphosphate-sugar epimerase family protein"/>
    <property type="match status" value="1"/>
</dbReference>
<dbReference type="InterPro" id="IPR051164">
    <property type="entry name" value="NmrA-like_oxidored"/>
</dbReference>
<dbReference type="PANTHER" id="PTHR42748">
    <property type="entry name" value="NITROGEN METABOLITE REPRESSION PROTEIN NMRA FAMILY MEMBER"/>
    <property type="match status" value="1"/>
</dbReference>
<evidence type="ECO:0000313" key="4">
    <source>
        <dbReference type="EMBL" id="KAF7509216.1"/>
    </source>
</evidence>
<dbReference type="AlphaFoldDB" id="A0A8H7E709"/>
<evidence type="ECO:0000313" key="5">
    <source>
        <dbReference type="Proteomes" id="UP000606974"/>
    </source>
</evidence>
<evidence type="ECO:0000259" key="3">
    <source>
        <dbReference type="Pfam" id="PF05368"/>
    </source>
</evidence>
<feature type="domain" description="NmrA-like" evidence="3">
    <location>
        <begin position="1"/>
        <end position="287"/>
    </location>
</feature>
<proteinExistence type="inferred from homology"/>
<protein>
    <recommendedName>
        <fullName evidence="3">NmrA-like domain-containing protein</fullName>
    </recommendedName>
</protein>
<organism evidence="4 5">
    <name type="scientific">Endocarpon pusillum</name>
    <dbReference type="NCBI Taxonomy" id="364733"/>
    <lineage>
        <taxon>Eukaryota</taxon>
        <taxon>Fungi</taxon>
        <taxon>Dikarya</taxon>
        <taxon>Ascomycota</taxon>
        <taxon>Pezizomycotina</taxon>
        <taxon>Eurotiomycetes</taxon>
        <taxon>Chaetothyriomycetidae</taxon>
        <taxon>Verrucariales</taxon>
        <taxon>Verrucariaceae</taxon>
        <taxon>Endocarpon</taxon>
    </lineage>
</organism>
<dbReference type="InterPro" id="IPR008030">
    <property type="entry name" value="NmrA-like"/>
</dbReference>
<dbReference type="Gene3D" id="3.40.50.720">
    <property type="entry name" value="NAD(P)-binding Rossmann-like Domain"/>
    <property type="match status" value="1"/>
</dbReference>
<dbReference type="SUPFAM" id="SSF51735">
    <property type="entry name" value="NAD(P)-binding Rossmann-fold domains"/>
    <property type="match status" value="1"/>
</dbReference>
<evidence type="ECO:0000256" key="2">
    <source>
        <dbReference type="ARBA" id="ARBA00022857"/>
    </source>
</evidence>
<accession>A0A8H7E709</accession>
<dbReference type="Proteomes" id="UP000606974">
    <property type="component" value="Unassembled WGS sequence"/>
</dbReference>
<gene>
    <name evidence="4" type="ORF">GJ744_008276</name>
</gene>
<sequence length="307" mass="33761">MSKTLLITGATGKQGGSVIDAILSNPAQASKFTLLGVTRDANTASAKKLAARSPSIKLVQGNLDDVPSLFRAAKELGHKHIWGVFSVQVSMGKGVTVDGEIQQGKDLVDESIKQGVKHFVYSSVERGGDEASWDNETPIPHFQTKYHIERHLRDVAGDKMGWTILRPVAFMDNLQPNFPSKVFMTALRDTLNGKPLQWVATSDIGFFAAQAFENPEEWHHKAVGLAGDQLDFARLCKAFENKTGAPIGTTFGFLGSALKWGVPEMNHMLTWFASDGYKANIQKMRSIHPALMDMETWLVKSSNFQTI</sequence>
<reference evidence="4" key="1">
    <citation type="submission" date="2020-02" db="EMBL/GenBank/DDBJ databases">
        <authorList>
            <person name="Palmer J.M."/>
        </authorList>
    </citation>
    <scope>NUCLEOTIDE SEQUENCE</scope>
    <source>
        <strain evidence="4">EPUS1.4</strain>
        <tissue evidence="4">Thallus</tissue>
    </source>
</reference>
<dbReference type="PANTHER" id="PTHR42748:SF25">
    <property type="entry name" value="NMRA FAMILY PROTEIN"/>
    <property type="match status" value="1"/>
</dbReference>
<comment type="caution">
    <text evidence="4">The sequence shown here is derived from an EMBL/GenBank/DDBJ whole genome shotgun (WGS) entry which is preliminary data.</text>
</comment>
<keyword evidence="5" id="KW-1185">Reference proteome</keyword>
<dbReference type="Pfam" id="PF05368">
    <property type="entry name" value="NmrA"/>
    <property type="match status" value="1"/>
</dbReference>
<comment type="similarity">
    <text evidence="1">Belongs to the NmrA-type oxidoreductase family.</text>
</comment>
<dbReference type="Gene3D" id="3.90.25.10">
    <property type="entry name" value="UDP-galactose 4-epimerase, domain 1"/>
    <property type="match status" value="1"/>
</dbReference>
<keyword evidence="2" id="KW-0521">NADP</keyword>
<dbReference type="InterPro" id="IPR036291">
    <property type="entry name" value="NAD(P)-bd_dom_sf"/>
</dbReference>
<dbReference type="CDD" id="cd05251">
    <property type="entry name" value="NmrA_like_SDR_a"/>
    <property type="match status" value="1"/>
</dbReference>
<name>A0A8H7E709_9EURO</name>
<dbReference type="EMBL" id="JAACFV010000044">
    <property type="protein sequence ID" value="KAF7509216.1"/>
    <property type="molecule type" value="Genomic_DNA"/>
</dbReference>